<name>A0A6L9SHW6_9ACTN</name>
<reference evidence="2 3" key="1">
    <citation type="submission" date="2020-02" db="EMBL/GenBank/DDBJ databases">
        <authorList>
            <person name="Li X.-J."/>
            <person name="Han X.-M."/>
        </authorList>
    </citation>
    <scope>NUCLEOTIDE SEQUENCE [LARGE SCALE GENOMIC DNA]</scope>
    <source>
        <strain evidence="2 3">CCTCC AB 2017055</strain>
    </source>
</reference>
<accession>A0A6L9SHW6</accession>
<dbReference type="InterPro" id="IPR019151">
    <property type="entry name" value="Proteasome_assmbl_chaperone_2"/>
</dbReference>
<keyword evidence="3" id="KW-1185">Reference proteome</keyword>
<dbReference type="Proteomes" id="UP000475214">
    <property type="component" value="Unassembled WGS sequence"/>
</dbReference>
<dbReference type="InterPro" id="IPR008492">
    <property type="entry name" value="Rv2714-like"/>
</dbReference>
<dbReference type="Gene3D" id="1.10.287.100">
    <property type="match status" value="1"/>
</dbReference>
<dbReference type="EMBL" id="JAAGOA010000031">
    <property type="protein sequence ID" value="NEE04234.1"/>
    <property type="molecule type" value="Genomic_DNA"/>
</dbReference>
<evidence type="ECO:0000313" key="3">
    <source>
        <dbReference type="Proteomes" id="UP000475214"/>
    </source>
</evidence>
<dbReference type="Gene3D" id="3.40.50.10900">
    <property type="entry name" value="PAC-like subunit"/>
    <property type="match status" value="1"/>
</dbReference>
<gene>
    <name evidence="2" type="ORF">G1H10_29100</name>
</gene>
<organism evidence="2 3">
    <name type="scientific">Phytoactinopolyspora halotolerans</name>
    <dbReference type="NCBI Taxonomy" id="1981512"/>
    <lineage>
        <taxon>Bacteria</taxon>
        <taxon>Bacillati</taxon>
        <taxon>Actinomycetota</taxon>
        <taxon>Actinomycetes</taxon>
        <taxon>Jiangellales</taxon>
        <taxon>Jiangellaceae</taxon>
        <taxon>Phytoactinopolyspora</taxon>
    </lineage>
</organism>
<keyword evidence="1" id="KW-0175">Coiled coil</keyword>
<evidence type="ECO:0000256" key="1">
    <source>
        <dbReference type="SAM" id="Coils"/>
    </source>
</evidence>
<proteinExistence type="predicted"/>
<dbReference type="InterPro" id="IPR038389">
    <property type="entry name" value="PSMG2_sf"/>
</dbReference>
<dbReference type="SUPFAM" id="SSF159659">
    <property type="entry name" value="Cgl1923-like"/>
    <property type="match status" value="1"/>
</dbReference>
<dbReference type="PIRSF" id="PIRSF028754">
    <property type="entry name" value="UCP028754"/>
    <property type="match status" value="1"/>
</dbReference>
<comment type="caution">
    <text evidence="2">The sequence shown here is derived from an EMBL/GenBank/DDBJ whole genome shotgun (WGS) entry which is preliminary data.</text>
</comment>
<dbReference type="RefSeq" id="WP_163744601.1">
    <property type="nucleotide sequence ID" value="NZ_JAAGOA010000031.1"/>
</dbReference>
<sequence length="302" mass="33046">MPDTVYELTDDAPELQSPVLLFCLNGFVDAGHAGSGIVDHLIETLDHRELARFDVDRLIDYRSRRPEMHFADGRFVSYSAPELNLYLMHDDVGAPFLLLAGPEPDVMWETFTAAVIELIERFDVRLTAGFHGIPTPTPHTRPIGVSGYSSRRGLIPDDQVLGMELSVPGSAGSLLQYRLAQAGKDAVGLIARVPHYLTESEYPQASLSLLRSLSSVTGLLLPTGSLLEASEQAERLVQEQVAENEQVARVVQALETQYDAFVGGDARGNLIAEPKTMPTAEEIGAEFERFLADLDPPDDESS</sequence>
<feature type="coiled-coil region" evidence="1">
    <location>
        <begin position="226"/>
        <end position="257"/>
    </location>
</feature>
<dbReference type="Pfam" id="PF09754">
    <property type="entry name" value="PAC2"/>
    <property type="match status" value="1"/>
</dbReference>
<protein>
    <submittedName>
        <fullName evidence="2">PAC2 family protein</fullName>
    </submittedName>
</protein>
<evidence type="ECO:0000313" key="2">
    <source>
        <dbReference type="EMBL" id="NEE04234.1"/>
    </source>
</evidence>
<dbReference type="AlphaFoldDB" id="A0A6L9SHW6"/>